<reference evidence="1 2" key="1">
    <citation type="journal article" date="2018" name="Front. Plant Sci.">
        <title>Red Clover (Trifolium pratense) and Zigzag Clover (T. medium) - A Picture of Genomic Similarities and Differences.</title>
        <authorList>
            <person name="Dluhosova J."/>
            <person name="Istvanek J."/>
            <person name="Nedelnik J."/>
            <person name="Repkova J."/>
        </authorList>
    </citation>
    <scope>NUCLEOTIDE SEQUENCE [LARGE SCALE GENOMIC DNA]</scope>
    <source>
        <strain evidence="2">cv. 10/8</strain>
        <tissue evidence="1">Leaf</tissue>
    </source>
</reference>
<evidence type="ECO:0000313" key="1">
    <source>
        <dbReference type="EMBL" id="MCI29900.1"/>
    </source>
</evidence>
<accession>A0A392R237</accession>
<protein>
    <submittedName>
        <fullName evidence="1">Uncharacterized protein</fullName>
    </submittedName>
</protein>
<keyword evidence="2" id="KW-1185">Reference proteome</keyword>
<dbReference type="EMBL" id="LXQA010175725">
    <property type="protein sequence ID" value="MCI29900.1"/>
    <property type="molecule type" value="Genomic_DNA"/>
</dbReference>
<sequence length="60" mass="7014">FTDRQLTATHKQQVSRPFLAIRNCYNINKKQLAGDVNCGIAIEQTKRQNRDNNRSKKNHM</sequence>
<evidence type="ECO:0000313" key="2">
    <source>
        <dbReference type="Proteomes" id="UP000265520"/>
    </source>
</evidence>
<organism evidence="1 2">
    <name type="scientific">Trifolium medium</name>
    <dbReference type="NCBI Taxonomy" id="97028"/>
    <lineage>
        <taxon>Eukaryota</taxon>
        <taxon>Viridiplantae</taxon>
        <taxon>Streptophyta</taxon>
        <taxon>Embryophyta</taxon>
        <taxon>Tracheophyta</taxon>
        <taxon>Spermatophyta</taxon>
        <taxon>Magnoliopsida</taxon>
        <taxon>eudicotyledons</taxon>
        <taxon>Gunneridae</taxon>
        <taxon>Pentapetalae</taxon>
        <taxon>rosids</taxon>
        <taxon>fabids</taxon>
        <taxon>Fabales</taxon>
        <taxon>Fabaceae</taxon>
        <taxon>Papilionoideae</taxon>
        <taxon>50 kb inversion clade</taxon>
        <taxon>NPAAA clade</taxon>
        <taxon>Hologalegina</taxon>
        <taxon>IRL clade</taxon>
        <taxon>Trifolieae</taxon>
        <taxon>Trifolium</taxon>
    </lineage>
</organism>
<name>A0A392R237_9FABA</name>
<proteinExistence type="predicted"/>
<dbReference type="Proteomes" id="UP000265520">
    <property type="component" value="Unassembled WGS sequence"/>
</dbReference>
<comment type="caution">
    <text evidence="1">The sequence shown here is derived from an EMBL/GenBank/DDBJ whole genome shotgun (WGS) entry which is preliminary data.</text>
</comment>
<feature type="non-terminal residue" evidence="1">
    <location>
        <position position="1"/>
    </location>
</feature>
<dbReference type="AlphaFoldDB" id="A0A392R237"/>